<dbReference type="Gene3D" id="3.40.50.300">
    <property type="entry name" value="P-loop containing nucleotide triphosphate hydrolases"/>
    <property type="match status" value="1"/>
</dbReference>
<dbReference type="GO" id="GO:0005886">
    <property type="term" value="C:plasma membrane"/>
    <property type="evidence" value="ECO:0007669"/>
    <property type="project" value="TreeGrafter"/>
</dbReference>
<name>A0A0S2ISY9_LEPBO</name>
<dbReference type="EMBL" id="CP012029">
    <property type="protein sequence ID" value="ALO26762.1"/>
    <property type="molecule type" value="Genomic_DNA"/>
</dbReference>
<dbReference type="InterPro" id="IPR027417">
    <property type="entry name" value="P-loop_NTPase"/>
</dbReference>
<evidence type="ECO:0000313" key="5">
    <source>
        <dbReference type="EMBL" id="ALO26762.1"/>
    </source>
</evidence>
<organism evidence="5">
    <name type="scientific">Leptospira borgpetersenii serovar Ballum</name>
    <dbReference type="NCBI Taxonomy" id="280505"/>
    <lineage>
        <taxon>Bacteria</taxon>
        <taxon>Pseudomonadati</taxon>
        <taxon>Spirochaetota</taxon>
        <taxon>Spirochaetia</taxon>
        <taxon>Leptospirales</taxon>
        <taxon>Leptospiraceae</taxon>
        <taxon>Leptospira</taxon>
    </lineage>
</organism>
<dbReference type="PROSITE" id="PS50893">
    <property type="entry name" value="ABC_TRANSPORTER_2"/>
    <property type="match status" value="1"/>
</dbReference>
<evidence type="ECO:0000259" key="4">
    <source>
        <dbReference type="PROSITE" id="PS50893"/>
    </source>
</evidence>
<gene>
    <name evidence="5" type="ORF">LBBP_02530</name>
</gene>
<dbReference type="PANTHER" id="PTHR24220">
    <property type="entry name" value="IMPORT ATP-BINDING PROTEIN"/>
    <property type="match status" value="1"/>
</dbReference>
<proteinExistence type="predicted"/>
<dbReference type="FunFam" id="3.40.50.300:FF:001394">
    <property type="entry name" value="ABC transporter ATP-binding protein"/>
    <property type="match status" value="1"/>
</dbReference>
<evidence type="ECO:0000256" key="1">
    <source>
        <dbReference type="ARBA" id="ARBA00022448"/>
    </source>
</evidence>
<dbReference type="GO" id="GO:0005524">
    <property type="term" value="F:ATP binding"/>
    <property type="evidence" value="ECO:0007669"/>
    <property type="project" value="UniProtKB-KW"/>
</dbReference>
<dbReference type="Pfam" id="PF00005">
    <property type="entry name" value="ABC_tran"/>
    <property type="match status" value="1"/>
</dbReference>
<dbReference type="SUPFAM" id="SSF52540">
    <property type="entry name" value="P-loop containing nucleoside triphosphate hydrolases"/>
    <property type="match status" value="1"/>
</dbReference>
<dbReference type="AlphaFoldDB" id="A0A0S2ISY9"/>
<dbReference type="SMART" id="SM00382">
    <property type="entry name" value="AAA"/>
    <property type="match status" value="1"/>
</dbReference>
<dbReference type="Proteomes" id="UP000058857">
    <property type="component" value="Chromosome 1"/>
</dbReference>
<evidence type="ECO:0000313" key="6">
    <source>
        <dbReference type="Proteomes" id="UP000058857"/>
    </source>
</evidence>
<dbReference type="PANTHER" id="PTHR24220:SF662">
    <property type="entry name" value="ABC TRANSPORTER ATP-BINDING PROTEIN"/>
    <property type="match status" value="1"/>
</dbReference>
<feature type="domain" description="ABC transporter" evidence="4">
    <location>
        <begin position="32"/>
        <end position="249"/>
    </location>
</feature>
<dbReference type="GO" id="GO:0022857">
    <property type="term" value="F:transmembrane transporter activity"/>
    <property type="evidence" value="ECO:0007669"/>
    <property type="project" value="TreeGrafter"/>
</dbReference>
<keyword evidence="1" id="KW-0813">Transport</keyword>
<dbReference type="CDD" id="cd03255">
    <property type="entry name" value="ABC_MJ0796_LolCDE_FtsE"/>
    <property type="match status" value="1"/>
</dbReference>
<evidence type="ECO:0000256" key="3">
    <source>
        <dbReference type="ARBA" id="ARBA00022840"/>
    </source>
</evidence>
<evidence type="ECO:0000256" key="2">
    <source>
        <dbReference type="ARBA" id="ARBA00022741"/>
    </source>
</evidence>
<dbReference type="InterPro" id="IPR017911">
    <property type="entry name" value="MacB-like_ATP-bd"/>
</dbReference>
<dbReference type="InterPro" id="IPR015854">
    <property type="entry name" value="ABC_transpr_LolD-like"/>
</dbReference>
<dbReference type="InterPro" id="IPR003593">
    <property type="entry name" value="AAA+_ATPase"/>
</dbReference>
<dbReference type="GO" id="GO:0016887">
    <property type="term" value="F:ATP hydrolysis activity"/>
    <property type="evidence" value="ECO:0007669"/>
    <property type="project" value="InterPro"/>
</dbReference>
<dbReference type="PATRIC" id="fig|280505.15.peg.2476"/>
<keyword evidence="2" id="KW-0547">Nucleotide-binding</keyword>
<reference evidence="5 6" key="1">
    <citation type="journal article" date="2015" name="PLoS Negl. Trop. Dis.">
        <title>Distribution of Plasmids in Distinct Leptospira Pathogenic Species.</title>
        <authorList>
            <person name="Wang Y."/>
            <person name="Zhuang X."/>
            <person name="Zhong Y."/>
            <person name="Zhang C."/>
            <person name="Zhang Y."/>
            <person name="Zeng L."/>
            <person name="Zhu Y."/>
            <person name="He P."/>
            <person name="Dong K."/>
            <person name="Pal U."/>
            <person name="Guo X."/>
            <person name="Qin J."/>
        </authorList>
    </citation>
    <scope>NUCLEOTIDE SEQUENCE [LARGE SCALE GENOMIC DNA]</scope>
    <source>
        <strain evidence="5 6">56604</strain>
    </source>
</reference>
<dbReference type="InterPro" id="IPR003439">
    <property type="entry name" value="ABC_transporter-like_ATP-bd"/>
</dbReference>
<keyword evidence="3 5" id="KW-0067">ATP-binding</keyword>
<sequence length="250" mass="27883">MHFSHFRNRSNSILDSHLFGSIPIDSEGKMILRINNLSREYGKSKAVNGVSFDINQSDYVAIVGPSGSGKTTLLSMITGMLSSTGGEVYFDTTKVSDMSNGELANFRARNIGLIFQFSELLPDLNVEENILLPALLVEKFSSKEYLEKCEYLIQSLHLESIRKSYPSKLSGGQIQMTAIARSLINEPELLLADEPSGDLDPENSELVRNLLYDFNSRGLTILLVTHDMNLAFDAKTIYEMREGAFTRVVK</sequence>
<protein>
    <submittedName>
        <fullName evidence="5">ATP-binding protein of an ABC transporter complex</fullName>
    </submittedName>
</protein>
<accession>A0A0S2ISY9</accession>